<keyword evidence="1" id="KW-1133">Transmembrane helix</keyword>
<dbReference type="Proteomes" id="UP000230093">
    <property type="component" value="Unassembled WGS sequence"/>
</dbReference>
<keyword evidence="1" id="KW-0812">Transmembrane</keyword>
<evidence type="ECO:0000313" key="2">
    <source>
        <dbReference type="EMBL" id="PIS09108.1"/>
    </source>
</evidence>
<accession>A0A2H0WB17</accession>
<reference evidence="3" key="1">
    <citation type="submission" date="2017-09" db="EMBL/GenBank/DDBJ databases">
        <title>Depth-based differentiation of microbial function through sediment-hosted aquifers and enrichment of novel symbionts in the deep terrestrial subsurface.</title>
        <authorList>
            <person name="Probst A.J."/>
            <person name="Ladd B."/>
            <person name="Jarett J.K."/>
            <person name="Geller-Mcgrath D.E."/>
            <person name="Sieber C.M.K."/>
            <person name="Emerson J.B."/>
            <person name="Anantharaman K."/>
            <person name="Thomas B.C."/>
            <person name="Malmstrom R."/>
            <person name="Stieglmeier M."/>
            <person name="Klingl A."/>
            <person name="Woyke T."/>
            <person name="Ryan C.M."/>
            <person name="Banfield J.F."/>
        </authorList>
    </citation>
    <scope>NUCLEOTIDE SEQUENCE [LARGE SCALE GENOMIC DNA]</scope>
</reference>
<gene>
    <name evidence="2" type="ORF">COT75_03225</name>
</gene>
<protein>
    <recommendedName>
        <fullName evidence="4">F0F1 ATP synthase subunit</fullName>
    </recommendedName>
</protein>
<name>A0A2H0WB17_9BACT</name>
<comment type="caution">
    <text evidence="2">The sequence shown here is derived from an EMBL/GenBank/DDBJ whole genome shotgun (WGS) entry which is preliminary data.</text>
</comment>
<sequence>MASSFGFAIALPIISGVLIGYFLDNKLGTKPFFTLGLLIFGLVASFYTLLKTVKKYLNQNV</sequence>
<proteinExistence type="predicted"/>
<feature type="transmembrane region" description="Helical" evidence="1">
    <location>
        <begin position="6"/>
        <end position="23"/>
    </location>
</feature>
<evidence type="ECO:0008006" key="4">
    <source>
        <dbReference type="Google" id="ProtNLM"/>
    </source>
</evidence>
<organism evidence="2 3">
    <name type="scientific">Candidatus Beckwithbacteria bacterium CG10_big_fil_rev_8_21_14_0_10_34_10</name>
    <dbReference type="NCBI Taxonomy" id="1974495"/>
    <lineage>
        <taxon>Bacteria</taxon>
        <taxon>Candidatus Beckwithiibacteriota</taxon>
    </lineage>
</organism>
<evidence type="ECO:0000256" key="1">
    <source>
        <dbReference type="SAM" id="Phobius"/>
    </source>
</evidence>
<dbReference type="Pfam" id="PF09527">
    <property type="entry name" value="ATPase_gene1"/>
    <property type="match status" value="1"/>
</dbReference>
<dbReference type="InterPro" id="IPR032820">
    <property type="entry name" value="ATPase_put"/>
</dbReference>
<feature type="transmembrane region" description="Helical" evidence="1">
    <location>
        <begin position="32"/>
        <end position="50"/>
    </location>
</feature>
<dbReference type="AlphaFoldDB" id="A0A2H0WB17"/>
<keyword evidence="1" id="KW-0472">Membrane</keyword>
<evidence type="ECO:0000313" key="3">
    <source>
        <dbReference type="Proteomes" id="UP000230093"/>
    </source>
</evidence>
<dbReference type="EMBL" id="PEZT01000019">
    <property type="protein sequence ID" value="PIS09108.1"/>
    <property type="molecule type" value="Genomic_DNA"/>
</dbReference>